<dbReference type="PANTHER" id="PTHR32063">
    <property type="match status" value="1"/>
</dbReference>
<feature type="transmembrane region" description="Helical" evidence="8">
    <location>
        <begin position="958"/>
        <end position="980"/>
    </location>
</feature>
<dbReference type="InterPro" id="IPR001036">
    <property type="entry name" value="Acrflvin-R"/>
</dbReference>
<dbReference type="EMBL" id="NFZT01000007">
    <property type="protein sequence ID" value="OWV31841.1"/>
    <property type="molecule type" value="Genomic_DNA"/>
</dbReference>
<dbReference type="STRING" id="1234595.C725_1621"/>
<evidence type="ECO:0000313" key="9">
    <source>
        <dbReference type="EMBL" id="OWV31841.1"/>
    </source>
</evidence>
<gene>
    <name evidence="9" type="ORF">B5C34_15155</name>
</gene>
<feature type="transmembrane region" description="Helical" evidence="8">
    <location>
        <begin position="359"/>
        <end position="379"/>
    </location>
</feature>
<dbReference type="Pfam" id="PF00873">
    <property type="entry name" value="ACR_tran"/>
    <property type="match status" value="1"/>
</dbReference>
<evidence type="ECO:0000256" key="1">
    <source>
        <dbReference type="ARBA" id="ARBA00004429"/>
    </source>
</evidence>
<feature type="transmembrane region" description="Helical" evidence="8">
    <location>
        <begin position="462"/>
        <end position="481"/>
    </location>
</feature>
<evidence type="ECO:0000256" key="3">
    <source>
        <dbReference type="ARBA" id="ARBA00022475"/>
    </source>
</evidence>
<dbReference type="Proteomes" id="UP000198462">
    <property type="component" value="Unassembled WGS sequence"/>
</dbReference>
<dbReference type="SUPFAM" id="SSF82866">
    <property type="entry name" value="Multidrug efflux transporter AcrB transmembrane domain"/>
    <property type="match status" value="2"/>
</dbReference>
<organism evidence="9 10">
    <name type="scientific">Pacificimonas flava</name>
    <dbReference type="NCBI Taxonomy" id="1234595"/>
    <lineage>
        <taxon>Bacteria</taxon>
        <taxon>Pseudomonadati</taxon>
        <taxon>Pseudomonadota</taxon>
        <taxon>Alphaproteobacteria</taxon>
        <taxon>Sphingomonadales</taxon>
        <taxon>Sphingosinicellaceae</taxon>
        <taxon>Pacificimonas</taxon>
    </lineage>
</organism>
<feature type="transmembrane region" description="Helical" evidence="8">
    <location>
        <begin position="12"/>
        <end position="32"/>
    </location>
</feature>
<keyword evidence="3" id="KW-1003">Cell membrane</keyword>
<feature type="transmembrane region" description="Helical" evidence="8">
    <location>
        <begin position="385"/>
        <end position="409"/>
    </location>
</feature>
<dbReference type="AlphaFoldDB" id="A0A219B0K7"/>
<keyword evidence="5 8" id="KW-0812">Transmembrane</keyword>
<reference evidence="10" key="1">
    <citation type="submission" date="2017-05" db="EMBL/GenBank/DDBJ databases">
        <authorList>
            <person name="Lin X."/>
        </authorList>
    </citation>
    <scope>NUCLEOTIDE SEQUENCE [LARGE SCALE GENOMIC DNA]</scope>
    <source>
        <strain evidence="10">JLT2012</strain>
    </source>
</reference>
<feature type="transmembrane region" description="Helical" evidence="8">
    <location>
        <begin position="333"/>
        <end position="352"/>
    </location>
</feature>
<dbReference type="Gene3D" id="3.30.70.1430">
    <property type="entry name" value="Multidrug efflux transporter AcrB pore domain"/>
    <property type="match status" value="2"/>
</dbReference>
<dbReference type="PANTHER" id="PTHR32063:SF14">
    <property type="entry name" value="BLL4319 PROTEIN"/>
    <property type="match status" value="1"/>
</dbReference>
<comment type="subcellular location">
    <subcellularLocation>
        <location evidence="1">Cell inner membrane</location>
        <topology evidence="1">Multi-pass membrane protein</topology>
    </subcellularLocation>
</comment>
<dbReference type="OrthoDB" id="9807350at2"/>
<evidence type="ECO:0000256" key="2">
    <source>
        <dbReference type="ARBA" id="ARBA00022448"/>
    </source>
</evidence>
<dbReference type="GO" id="GO:0042910">
    <property type="term" value="F:xenobiotic transmembrane transporter activity"/>
    <property type="evidence" value="ECO:0007669"/>
    <property type="project" value="TreeGrafter"/>
</dbReference>
<feature type="transmembrane region" description="Helical" evidence="8">
    <location>
        <begin position="886"/>
        <end position="906"/>
    </location>
</feature>
<keyword evidence="10" id="KW-1185">Reference proteome</keyword>
<keyword evidence="4" id="KW-0997">Cell inner membrane</keyword>
<dbReference type="SUPFAM" id="SSF82693">
    <property type="entry name" value="Multidrug efflux transporter AcrB pore domain, PN1, PN2, PC1 and PC2 subdomains"/>
    <property type="match status" value="3"/>
</dbReference>
<protein>
    <submittedName>
        <fullName evidence="9">Multidrug transporter AcrB</fullName>
    </submittedName>
</protein>
<feature type="transmembrane region" description="Helical" evidence="8">
    <location>
        <begin position="525"/>
        <end position="543"/>
    </location>
</feature>
<dbReference type="GO" id="GO:0005886">
    <property type="term" value="C:plasma membrane"/>
    <property type="evidence" value="ECO:0007669"/>
    <property type="project" value="UniProtKB-SubCell"/>
</dbReference>
<feature type="transmembrane region" description="Helical" evidence="8">
    <location>
        <begin position="992"/>
        <end position="1015"/>
    </location>
</feature>
<name>A0A219B0K7_9SPHN</name>
<keyword evidence="7 8" id="KW-0472">Membrane</keyword>
<feature type="transmembrane region" description="Helical" evidence="8">
    <location>
        <begin position="430"/>
        <end position="450"/>
    </location>
</feature>
<dbReference type="FunFam" id="1.20.1640.10:FF:000001">
    <property type="entry name" value="Efflux pump membrane transporter"/>
    <property type="match status" value="1"/>
</dbReference>
<dbReference type="Gene3D" id="3.30.70.1440">
    <property type="entry name" value="Multidrug efflux transporter AcrB pore domain"/>
    <property type="match status" value="1"/>
</dbReference>
<dbReference type="Gene3D" id="1.20.1640.10">
    <property type="entry name" value="Multidrug efflux transporter AcrB transmembrane domain"/>
    <property type="match status" value="2"/>
</dbReference>
<proteinExistence type="predicted"/>
<dbReference type="Gene3D" id="3.30.2090.10">
    <property type="entry name" value="Multidrug efflux transporter AcrB TolC docking domain, DN and DC subdomains"/>
    <property type="match status" value="2"/>
</dbReference>
<evidence type="ECO:0000313" key="10">
    <source>
        <dbReference type="Proteomes" id="UP000198462"/>
    </source>
</evidence>
<sequence length="1044" mass="112814">MKLSDVSVKRPVFAVVLSLLLVLAGFVGYFQLPVREYPAIDPPIVSVDVNYPGAAASVVETRITQLLEDRIAGVEGIETIRSSSSDGRGDVTIEFSPSRDVDSAANDIRDRVSGALDNLPEEADPPEVNKVDSDARPIMWLNVTAPDRDPLWLADYVDRVLIDRFSSIDGVARVRGGGERPAIRIWLDRESMAAYRLTPADIEGALRRENVELPAGRVESANANLTVRIARAYQSVEDFRGLVVRRGEDGSLLRLGDVARVELGAADQYDYFRSNGEPGVGMGIVRQSGANTLQVANDVKARLAEVEHLLPEGVELAVSWDSSVFIAAAIENVWETLLIAAVLVVLVIYLFLGSVRATVIPAVTVPVSLIGTFFVLWLLGLSINLLTLLALVMAIGLVVDDAIVVLENIYHRIEQGERRLLAAYSGARQVGFAVLATTAVTIAVFIPLMFLPGNTGLLFRELAVAMIVSVSISTFTALTLIPVMCSKILMRGGGATGLTRFVDRNFERLNGRYESVLSRLVKKPLPVGAVALSLVGIAAFFAFENLQQELAPQEDTGFLYGSVNISEGAGWEKLVSVMEDVKDMTMPLIDEENTDPEMPLRRVLLRAPGSWGPSGDFSDGRLIIFLKPWEHRTATTAETAQRLRELLAPYPEAQASVYPAGGLGGRGGEPIEFVIAGDTYEELQRARDVLFDRAAEFPGIATLESDYEETRPQLIVDVDTVRAADLGVSVQDIGRTLETMMGSRQTGTYVDRGEEYDVILQAEPEDRVTPQDLGGVYVRGREGQVVPLSALVTLNSRAESGELNRFNKLRAITLRGTLSDGASLGEALTFLEQEAADLPEVIAIGYEGESRALRQTGGSIWMVLGFTIILVYLVLAAQFESFISPLVIVLGVPLAVGGGIVGLLVMGGSLNIYSQIGLVMLVGLAAKNGILIVEFANQLRDEGVEFERAIVDAAKRRLRPVMMTSIATVAGAVPLMLAVGAGAESRQAIGTVIVWGVAISTLLTLFVIPAFYWLLARGTSSPEAVTRRLEEQLSDRTAGTQPAE</sequence>
<feature type="transmembrane region" description="Helical" evidence="8">
    <location>
        <begin position="912"/>
        <end position="937"/>
    </location>
</feature>
<comment type="caution">
    <text evidence="9">The sequence shown here is derived from an EMBL/GenBank/DDBJ whole genome shotgun (WGS) entry which is preliminary data.</text>
</comment>
<evidence type="ECO:0000256" key="5">
    <source>
        <dbReference type="ARBA" id="ARBA00022692"/>
    </source>
</evidence>
<dbReference type="InterPro" id="IPR027463">
    <property type="entry name" value="AcrB_DN_DC_subdom"/>
</dbReference>
<feature type="transmembrane region" description="Helical" evidence="8">
    <location>
        <begin position="860"/>
        <end position="879"/>
    </location>
</feature>
<accession>A0A219B0K7</accession>
<dbReference type="RefSeq" id="WP_088713637.1">
    <property type="nucleotide sequence ID" value="NZ_NFZT01000007.1"/>
</dbReference>
<evidence type="ECO:0000256" key="6">
    <source>
        <dbReference type="ARBA" id="ARBA00022989"/>
    </source>
</evidence>
<dbReference type="SUPFAM" id="SSF82714">
    <property type="entry name" value="Multidrug efflux transporter AcrB TolC docking domain, DN and DC subdomains"/>
    <property type="match status" value="2"/>
</dbReference>
<evidence type="ECO:0000256" key="4">
    <source>
        <dbReference type="ARBA" id="ARBA00022519"/>
    </source>
</evidence>
<keyword evidence="6 8" id="KW-1133">Transmembrane helix</keyword>
<evidence type="ECO:0000256" key="8">
    <source>
        <dbReference type="SAM" id="Phobius"/>
    </source>
</evidence>
<dbReference type="Gene3D" id="3.30.70.1320">
    <property type="entry name" value="Multidrug efflux transporter AcrB pore domain like"/>
    <property type="match status" value="1"/>
</dbReference>
<evidence type="ECO:0000256" key="7">
    <source>
        <dbReference type="ARBA" id="ARBA00023136"/>
    </source>
</evidence>
<dbReference type="PRINTS" id="PR00702">
    <property type="entry name" value="ACRIFLAVINRP"/>
</dbReference>
<keyword evidence="2" id="KW-0813">Transport</keyword>